<evidence type="ECO:0000313" key="4">
    <source>
        <dbReference type="Proteomes" id="UP000054007"/>
    </source>
</evidence>
<feature type="compositionally biased region" description="Polar residues" evidence="1">
    <location>
        <begin position="72"/>
        <end position="82"/>
    </location>
</feature>
<feature type="domain" description="DUF6699" evidence="2">
    <location>
        <begin position="226"/>
        <end position="364"/>
    </location>
</feature>
<gene>
    <name evidence="3" type="ORF">CYLTODRAFT_418664</name>
</gene>
<feature type="compositionally biased region" description="Polar residues" evidence="1">
    <location>
        <begin position="28"/>
        <end position="41"/>
    </location>
</feature>
<evidence type="ECO:0000259" key="2">
    <source>
        <dbReference type="Pfam" id="PF20415"/>
    </source>
</evidence>
<keyword evidence="4" id="KW-1185">Reference proteome</keyword>
<dbReference type="STRING" id="1314674.A0A0D7BPR9"/>
<feature type="compositionally biased region" description="Polar residues" evidence="1">
    <location>
        <begin position="114"/>
        <end position="125"/>
    </location>
</feature>
<dbReference type="AlphaFoldDB" id="A0A0D7BPR9"/>
<dbReference type="Pfam" id="PF20415">
    <property type="entry name" value="DUF6699"/>
    <property type="match status" value="1"/>
</dbReference>
<dbReference type="OrthoDB" id="3265169at2759"/>
<feature type="region of interest" description="Disordered" evidence="1">
    <location>
        <begin position="114"/>
        <end position="155"/>
    </location>
</feature>
<dbReference type="EMBL" id="KN880452">
    <property type="protein sequence ID" value="KIY71601.1"/>
    <property type="molecule type" value="Genomic_DNA"/>
</dbReference>
<organism evidence="3 4">
    <name type="scientific">Cylindrobasidium torrendii FP15055 ss-10</name>
    <dbReference type="NCBI Taxonomy" id="1314674"/>
    <lineage>
        <taxon>Eukaryota</taxon>
        <taxon>Fungi</taxon>
        <taxon>Dikarya</taxon>
        <taxon>Basidiomycota</taxon>
        <taxon>Agaricomycotina</taxon>
        <taxon>Agaricomycetes</taxon>
        <taxon>Agaricomycetidae</taxon>
        <taxon>Agaricales</taxon>
        <taxon>Marasmiineae</taxon>
        <taxon>Physalacriaceae</taxon>
        <taxon>Cylindrobasidium</taxon>
    </lineage>
</organism>
<feature type="compositionally biased region" description="Polar residues" evidence="1">
    <location>
        <begin position="135"/>
        <end position="149"/>
    </location>
</feature>
<reference evidence="3 4" key="1">
    <citation type="journal article" date="2015" name="Fungal Genet. Biol.">
        <title>Evolution of novel wood decay mechanisms in Agaricales revealed by the genome sequences of Fistulina hepatica and Cylindrobasidium torrendii.</title>
        <authorList>
            <person name="Floudas D."/>
            <person name="Held B.W."/>
            <person name="Riley R."/>
            <person name="Nagy L.G."/>
            <person name="Koehler G."/>
            <person name="Ransdell A.S."/>
            <person name="Younus H."/>
            <person name="Chow J."/>
            <person name="Chiniquy J."/>
            <person name="Lipzen A."/>
            <person name="Tritt A."/>
            <person name="Sun H."/>
            <person name="Haridas S."/>
            <person name="LaButti K."/>
            <person name="Ohm R.A."/>
            <person name="Kues U."/>
            <person name="Blanchette R.A."/>
            <person name="Grigoriev I.V."/>
            <person name="Minto R.E."/>
            <person name="Hibbett D.S."/>
        </authorList>
    </citation>
    <scope>NUCLEOTIDE SEQUENCE [LARGE SCALE GENOMIC DNA]</scope>
    <source>
        <strain evidence="3 4">FP15055 ss-10</strain>
    </source>
</reference>
<dbReference type="Proteomes" id="UP000054007">
    <property type="component" value="Unassembled WGS sequence"/>
</dbReference>
<name>A0A0D7BPR9_9AGAR</name>
<dbReference type="InterPro" id="IPR046522">
    <property type="entry name" value="DUF6699"/>
</dbReference>
<protein>
    <recommendedName>
        <fullName evidence="2">DUF6699 domain-containing protein</fullName>
    </recommendedName>
</protein>
<accession>A0A0D7BPR9</accession>
<evidence type="ECO:0000256" key="1">
    <source>
        <dbReference type="SAM" id="MobiDB-lite"/>
    </source>
</evidence>
<proteinExistence type="predicted"/>
<feature type="compositionally biased region" description="Low complexity" evidence="1">
    <location>
        <begin position="54"/>
        <end position="71"/>
    </location>
</feature>
<sequence>MQNQNHAPRYGAPTNVWDATPGELSPLQLPQSPANWGRQPSNPQPVGGLGGWPTGSESSESSWTTSTASTPYHQHQQQQDGFSSMAWRPPSPGMTTTASEMQARMMGTPYGQQSALFTPSTTPASSPALYGDMAQQPQNTRQKGRSSFSLRGKEKDDKWWARAEQEYNEFNLAQRPRDWRQEYEVRPSLLKKLGSPKNRSDMREISDPVKRVPHSLMAFQPSRYPISFDIRFSPLQNTEDTLFPYLGRRFNHIDLVQLATTPPTQFLRLFHPRYPWYIDVRSSEPNGVTISDVLEELWRSFSMPIQPRHYWCDELTSEDRAKLNQAYSLRCQQAYNPELTKQRGVIQADFLGMYQMLRFQGVVRSKLGMWEMKLTTVEA</sequence>
<feature type="region of interest" description="Disordered" evidence="1">
    <location>
        <begin position="1"/>
        <end position="97"/>
    </location>
</feature>
<evidence type="ECO:0000313" key="3">
    <source>
        <dbReference type="EMBL" id="KIY71601.1"/>
    </source>
</evidence>